<dbReference type="InterPro" id="IPR032675">
    <property type="entry name" value="LRR_dom_sf"/>
</dbReference>
<dbReference type="Proteomes" id="UP000221165">
    <property type="component" value="Unassembled WGS sequence"/>
</dbReference>
<dbReference type="EMBL" id="MIGC01001427">
    <property type="protein sequence ID" value="PHJ22889.1"/>
    <property type="molecule type" value="Genomic_DNA"/>
</dbReference>
<sequence length="529" mass="58205">MASTVSGAALGKSGVLTEEMLWSVSSHELRRIFGVTKEADLPMALFMNLPGRQLISIQPSLLTRAVQLREIRVPWNSFRSLDDLLPCNSRGGTPAFFPSLTVLDVSFNDIKEITSFVFAPALQTLDVSFNCLEAVDSLVAIGRLAPNITTLLTKGNPLELSEFSPSAILNALPCVAELNGEAVSHLRGSSPRRPSKVSCVELTNQGLDSVPSLGSLPNLRKVDLSHNKIKSLEALADCTKLETVIATDNHLVNLGDVYGLRELRHLELGQNMIQSFPEAFAHPKKLTFLALENNLITTVGNVVGFDSLTQLFLSYNKLSDFRSIIQLGNLAGLKVLDLAGNSLCDLTDYRDYTLYLLGTLKILDGTAVNMKEQVQLREAFSGKLTRELLEQLLGTGPPYYAESIDLGDRNLRDLGDTVTAAIFPNVKELRLDKNLIASLTGVIQLPELERLELSYNSIVDCKDLEEYQWDKLTVLHLAGNSISNIEGLGGLPALRELDLSHNKIRRCLPGCLQELKFLERLELERNGLK</sequence>
<dbReference type="PANTHER" id="PTHR46652:SF3">
    <property type="entry name" value="LEUCINE-RICH REPEAT-CONTAINING PROTEIN 9"/>
    <property type="match status" value="1"/>
</dbReference>
<dbReference type="InterPro" id="IPR003591">
    <property type="entry name" value="Leu-rich_rpt_typical-subtyp"/>
</dbReference>
<protein>
    <submittedName>
        <fullName evidence="3">Leucine rich repeat-containing protein</fullName>
    </submittedName>
</protein>
<gene>
    <name evidence="3" type="ORF">CSUI_003263</name>
</gene>
<dbReference type="PANTHER" id="PTHR46652">
    <property type="entry name" value="LEUCINE-RICH REPEAT AND IQ DOMAIN-CONTAINING PROTEIN 1-RELATED"/>
    <property type="match status" value="1"/>
</dbReference>
<dbReference type="SUPFAM" id="SSF52075">
    <property type="entry name" value="Outer arm dynein light chain 1"/>
    <property type="match status" value="1"/>
</dbReference>
<dbReference type="InterPro" id="IPR001611">
    <property type="entry name" value="Leu-rich_rpt"/>
</dbReference>
<dbReference type="Pfam" id="PF12799">
    <property type="entry name" value="LRR_4"/>
    <property type="match status" value="1"/>
</dbReference>
<name>A0A2C6L3B0_9APIC</name>
<dbReference type="Pfam" id="PF13855">
    <property type="entry name" value="LRR_8"/>
    <property type="match status" value="1"/>
</dbReference>
<dbReference type="SMART" id="SM00365">
    <property type="entry name" value="LRR_SD22"/>
    <property type="match status" value="8"/>
</dbReference>
<dbReference type="AlphaFoldDB" id="A0A2C6L3B0"/>
<dbReference type="InterPro" id="IPR025875">
    <property type="entry name" value="Leu-rich_rpt_4"/>
</dbReference>
<proteinExistence type="predicted"/>
<dbReference type="PROSITE" id="PS51450">
    <property type="entry name" value="LRR"/>
    <property type="match status" value="6"/>
</dbReference>
<evidence type="ECO:0000256" key="2">
    <source>
        <dbReference type="ARBA" id="ARBA00022737"/>
    </source>
</evidence>
<dbReference type="Gene3D" id="3.80.10.10">
    <property type="entry name" value="Ribonuclease Inhibitor"/>
    <property type="match status" value="4"/>
</dbReference>
<evidence type="ECO:0000313" key="4">
    <source>
        <dbReference type="Proteomes" id="UP000221165"/>
    </source>
</evidence>
<keyword evidence="4" id="KW-1185">Reference proteome</keyword>
<dbReference type="GeneID" id="94426672"/>
<dbReference type="PRINTS" id="PR00019">
    <property type="entry name" value="LEURICHRPT"/>
</dbReference>
<dbReference type="Pfam" id="PF13516">
    <property type="entry name" value="LRR_6"/>
    <property type="match status" value="1"/>
</dbReference>
<dbReference type="RefSeq" id="XP_067924566.1">
    <property type="nucleotide sequence ID" value="XM_068063461.1"/>
</dbReference>
<dbReference type="SUPFAM" id="SSF52058">
    <property type="entry name" value="L domain-like"/>
    <property type="match status" value="1"/>
</dbReference>
<dbReference type="OrthoDB" id="1517790at2759"/>
<dbReference type="InterPro" id="IPR050836">
    <property type="entry name" value="SDS22/Internalin_LRR"/>
</dbReference>
<comment type="caution">
    <text evidence="3">The sequence shown here is derived from an EMBL/GenBank/DDBJ whole genome shotgun (WGS) entry which is preliminary data.</text>
</comment>
<keyword evidence="2" id="KW-0677">Repeat</keyword>
<evidence type="ECO:0000256" key="1">
    <source>
        <dbReference type="ARBA" id="ARBA00022614"/>
    </source>
</evidence>
<evidence type="ECO:0000313" key="3">
    <source>
        <dbReference type="EMBL" id="PHJ22889.1"/>
    </source>
</evidence>
<dbReference type="Pfam" id="PF14580">
    <property type="entry name" value="LRR_9"/>
    <property type="match status" value="1"/>
</dbReference>
<reference evidence="3 4" key="1">
    <citation type="journal article" date="2017" name="Int. J. Parasitol.">
        <title>The genome of the protozoan parasite Cystoisospora suis and a reverse vaccinology approach to identify vaccine candidates.</title>
        <authorList>
            <person name="Palmieri N."/>
            <person name="Shrestha A."/>
            <person name="Ruttkowski B."/>
            <person name="Beck T."/>
            <person name="Vogl C."/>
            <person name="Tomley F."/>
            <person name="Blake D.P."/>
            <person name="Joachim A."/>
        </authorList>
    </citation>
    <scope>NUCLEOTIDE SEQUENCE [LARGE SCALE GENOMIC DNA]</scope>
    <source>
        <strain evidence="3 4">Wien I</strain>
    </source>
</reference>
<accession>A0A2C6L3B0</accession>
<keyword evidence="1" id="KW-0433">Leucine-rich repeat</keyword>
<dbReference type="SMART" id="SM00369">
    <property type="entry name" value="LRR_TYP"/>
    <property type="match status" value="7"/>
</dbReference>
<organism evidence="3 4">
    <name type="scientific">Cystoisospora suis</name>
    <dbReference type="NCBI Taxonomy" id="483139"/>
    <lineage>
        <taxon>Eukaryota</taxon>
        <taxon>Sar</taxon>
        <taxon>Alveolata</taxon>
        <taxon>Apicomplexa</taxon>
        <taxon>Conoidasida</taxon>
        <taxon>Coccidia</taxon>
        <taxon>Eucoccidiorida</taxon>
        <taxon>Eimeriorina</taxon>
        <taxon>Sarcocystidae</taxon>
        <taxon>Cystoisospora</taxon>
    </lineage>
</organism>
<dbReference type="VEuPathDB" id="ToxoDB:CSUI_003263"/>